<sequence>MHEFEKWEADWAYLRGKYIVHIDTMLSNKVFVGPTARPTASLMNLGYSIARMIFFQRALQEVDQTWSQSPPVPTQAETRSERQSNHDESATSPSNLETPASRNRPAVVELRKRVMLDALACLLSYDQMPSASYGRLPVFYTVSIEYSVLLLSRLDELSLGESERRDALRALAKIKSDCSMLKFTPQTSIFVDRAVAAVMGDLALERGPQVESPRSHGSGASHNCLNGSRPLTRDQRVTEHEQPSVNLTFVGVDDAVDLETFFGGGHVDMFASQPLFDEDYNRI</sequence>
<organism evidence="2 3">
    <name type="scientific">Fusarium tjaetaba</name>
    <dbReference type="NCBI Taxonomy" id="1567544"/>
    <lineage>
        <taxon>Eukaryota</taxon>
        <taxon>Fungi</taxon>
        <taxon>Dikarya</taxon>
        <taxon>Ascomycota</taxon>
        <taxon>Pezizomycotina</taxon>
        <taxon>Sordariomycetes</taxon>
        <taxon>Hypocreomycetidae</taxon>
        <taxon>Hypocreales</taxon>
        <taxon>Nectriaceae</taxon>
        <taxon>Fusarium</taxon>
        <taxon>Fusarium fujikuroi species complex</taxon>
    </lineage>
</organism>
<accession>A0A8H5VHL5</accession>
<evidence type="ECO:0000313" key="3">
    <source>
        <dbReference type="Proteomes" id="UP000530670"/>
    </source>
</evidence>
<feature type="compositionally biased region" description="Basic and acidic residues" evidence="1">
    <location>
        <begin position="231"/>
        <end position="242"/>
    </location>
</feature>
<comment type="caution">
    <text evidence="2">The sequence shown here is derived from an EMBL/GenBank/DDBJ whole genome shotgun (WGS) entry which is preliminary data.</text>
</comment>
<reference evidence="2 3" key="1">
    <citation type="submission" date="2020-05" db="EMBL/GenBank/DDBJ databases">
        <title>Identification and distribution of gene clusters putatively required for synthesis of sphingolipid metabolism inhibitors in phylogenetically diverse species of the filamentous fungus Fusarium.</title>
        <authorList>
            <person name="Kim H.-S."/>
            <person name="Busman M."/>
            <person name="Brown D.W."/>
            <person name="Divon H."/>
            <person name="Uhlig S."/>
            <person name="Proctor R.H."/>
        </authorList>
    </citation>
    <scope>NUCLEOTIDE SEQUENCE [LARGE SCALE GENOMIC DNA]</scope>
    <source>
        <strain evidence="2 3">NRRL 66243</strain>
    </source>
</reference>
<feature type="region of interest" description="Disordered" evidence="1">
    <location>
        <begin position="66"/>
        <end position="103"/>
    </location>
</feature>
<dbReference type="Proteomes" id="UP000530670">
    <property type="component" value="Unassembled WGS sequence"/>
</dbReference>
<dbReference type="AlphaFoldDB" id="A0A8H5VHL5"/>
<evidence type="ECO:0000313" key="2">
    <source>
        <dbReference type="EMBL" id="KAF5622578.1"/>
    </source>
</evidence>
<dbReference type="RefSeq" id="XP_037202050.1">
    <property type="nucleotide sequence ID" value="XM_037343781.1"/>
</dbReference>
<keyword evidence="3" id="KW-1185">Reference proteome</keyword>
<evidence type="ECO:0000256" key="1">
    <source>
        <dbReference type="SAM" id="MobiDB-lite"/>
    </source>
</evidence>
<dbReference type="GeneID" id="59296051"/>
<feature type="region of interest" description="Disordered" evidence="1">
    <location>
        <begin position="207"/>
        <end position="242"/>
    </location>
</feature>
<dbReference type="EMBL" id="JAAQRI010000260">
    <property type="protein sequence ID" value="KAF5622578.1"/>
    <property type="molecule type" value="Genomic_DNA"/>
</dbReference>
<name>A0A8H5VHL5_9HYPO</name>
<proteinExistence type="predicted"/>
<protein>
    <submittedName>
        <fullName evidence="2">Uncharacterized protein</fullName>
    </submittedName>
</protein>
<feature type="compositionally biased region" description="Polar residues" evidence="1">
    <location>
        <begin position="90"/>
        <end position="101"/>
    </location>
</feature>
<feature type="compositionally biased region" description="Basic and acidic residues" evidence="1">
    <location>
        <begin position="78"/>
        <end position="89"/>
    </location>
</feature>
<gene>
    <name evidence="2" type="ORF">FTJAE_10896</name>
</gene>